<reference evidence="4" key="1">
    <citation type="journal article" date="2011" name="Genome Biol.">
        <title>Comparative and functional genomics provide insights into the pathogenicity of dermatophytic fungi.</title>
        <authorList>
            <person name="Burmester A."/>
            <person name="Shelest E."/>
            <person name="Gloeckner G."/>
            <person name="Heddergott C."/>
            <person name="Schindler S."/>
            <person name="Staib P."/>
            <person name="Heidel A."/>
            <person name="Felder M."/>
            <person name="Petzold A."/>
            <person name="Szafranski K."/>
            <person name="Feuermann M."/>
            <person name="Pedruzzi I."/>
            <person name="Priebe S."/>
            <person name="Groth M."/>
            <person name="Winkler R."/>
            <person name="Li W."/>
            <person name="Kniemeyer O."/>
            <person name="Schroeckh V."/>
            <person name="Hertweck C."/>
            <person name="Hube B."/>
            <person name="White T.C."/>
            <person name="Platzer M."/>
            <person name="Guthke R."/>
            <person name="Heitman J."/>
            <person name="Woestemeyer J."/>
            <person name="Zipfel P.F."/>
            <person name="Monod M."/>
            <person name="Brakhage A.A."/>
        </authorList>
    </citation>
    <scope>NUCLEOTIDE SEQUENCE [LARGE SCALE GENOMIC DNA]</scope>
    <source>
        <strain evidence="4">HKI 0517</strain>
    </source>
</reference>
<dbReference type="RefSeq" id="XP_003024430.1">
    <property type="nucleotide sequence ID" value="XM_003024384.1"/>
</dbReference>
<comment type="caution">
    <text evidence="3">The sequence shown here is derived from an EMBL/GenBank/DDBJ whole genome shotgun (WGS) entry which is preliminary data.</text>
</comment>
<feature type="transmembrane region" description="Helical" evidence="2">
    <location>
        <begin position="31"/>
        <end position="55"/>
    </location>
</feature>
<feature type="compositionally biased region" description="Polar residues" evidence="1">
    <location>
        <begin position="484"/>
        <end position="495"/>
    </location>
</feature>
<accession>D4D2T7</accession>
<dbReference type="HOGENOM" id="CLU_400191_0_0_1"/>
<gene>
    <name evidence="3" type="ORF">TRV_01393</name>
</gene>
<feature type="region of interest" description="Disordered" evidence="1">
    <location>
        <begin position="438"/>
        <end position="501"/>
    </location>
</feature>
<keyword evidence="2" id="KW-0472">Membrane</keyword>
<feature type="compositionally biased region" description="Low complexity" evidence="1">
    <location>
        <begin position="121"/>
        <end position="150"/>
    </location>
</feature>
<feature type="region of interest" description="Disordered" evidence="1">
    <location>
        <begin position="121"/>
        <end position="156"/>
    </location>
</feature>
<evidence type="ECO:0000313" key="4">
    <source>
        <dbReference type="Proteomes" id="UP000008383"/>
    </source>
</evidence>
<keyword evidence="4" id="KW-1185">Reference proteome</keyword>
<keyword evidence="2" id="KW-0812">Transmembrane</keyword>
<dbReference type="GeneID" id="9579652"/>
<proteinExistence type="predicted"/>
<sequence length="688" mass="75971">MIAAAAHFISSSPFSRALLSPFDSPPPLQPLFFLCFCCCFVFCAGVLVVLLMRLLDELSFFHRVQQICQQVYHSVVSFVFLPSIPRIPTIPGRQSLSFSNSRLLAWRLPRGGIRIFQASSRSPPASISSIPPIPPSTSTSTPVSSSASGSPSGGRGDSCLHLSKHPNIFFPLFFFVLPTTTTSPRPLRSLQLQRLLTILAFITFKSALPSAPFVYLCSAKSIRSVLSTSPASKLKVLTSCLLSVYHLAKLSTPFFTLLSSSKTSVTVFFTLSTACTRSIRPSSLSRCPSITPRDSCLPLTKTLFYHAYQDYQVYSTSKSSLFYASHVRLLPKLPYNPLSNLYQIHHSHSTTITMASQSEQMEWEPTTPIRTLLPGQVLTLQRELLVARAGRRRTMGLEYPATSADHRPALTRRPLERSSPKRQWARILAGVDVRFGEAPPAAPENGPVTQPCLPLNKDSPPITPRKRVIEEVDEPEQYEDRFSDQTGQEAPSSVPNVIDSPQDVSMVDVFTPPHQSEETAPSQPRPNWFELQNRNRDGMAGSSLEASLQFGSSSHGAVDVNSLLSQIPGSWPVSPPRPLAAPVDLPVQPSPEVKDALPSPNSRAREFLMVGGIESAGPERSTVVPRPADVPMTFLQPESRLLKFAKMLNGLLWLDSTNQQEYYFVSEENSHRFMDIPDLSGYPLTLCY</sequence>
<protein>
    <submittedName>
        <fullName evidence="3">Uncharacterized protein</fullName>
    </submittedName>
</protein>
<dbReference type="EMBL" id="ACYE01000077">
    <property type="protein sequence ID" value="EFE43819.1"/>
    <property type="molecule type" value="Genomic_DNA"/>
</dbReference>
<evidence type="ECO:0000256" key="2">
    <source>
        <dbReference type="SAM" id="Phobius"/>
    </source>
</evidence>
<evidence type="ECO:0000256" key="1">
    <source>
        <dbReference type="SAM" id="MobiDB-lite"/>
    </source>
</evidence>
<organism evidence="3 4">
    <name type="scientific">Trichophyton verrucosum (strain HKI 0517)</name>
    <dbReference type="NCBI Taxonomy" id="663202"/>
    <lineage>
        <taxon>Eukaryota</taxon>
        <taxon>Fungi</taxon>
        <taxon>Dikarya</taxon>
        <taxon>Ascomycota</taxon>
        <taxon>Pezizomycotina</taxon>
        <taxon>Eurotiomycetes</taxon>
        <taxon>Eurotiomycetidae</taxon>
        <taxon>Onygenales</taxon>
        <taxon>Arthrodermataceae</taxon>
        <taxon>Trichophyton</taxon>
    </lineage>
</organism>
<dbReference type="Proteomes" id="UP000008383">
    <property type="component" value="Unassembled WGS sequence"/>
</dbReference>
<dbReference type="AlphaFoldDB" id="D4D2T7"/>
<evidence type="ECO:0000313" key="3">
    <source>
        <dbReference type="EMBL" id="EFE43819.1"/>
    </source>
</evidence>
<keyword evidence="2" id="KW-1133">Transmembrane helix</keyword>
<name>D4D2T7_TRIVH</name>
<dbReference type="KEGG" id="tve:TRV_01393"/>